<evidence type="ECO:0000256" key="1">
    <source>
        <dbReference type="SAM" id="Phobius"/>
    </source>
</evidence>
<organism evidence="2 3">
    <name type="scientific">Phytoactinopolyspora halophila</name>
    <dbReference type="NCBI Taxonomy" id="1981511"/>
    <lineage>
        <taxon>Bacteria</taxon>
        <taxon>Bacillati</taxon>
        <taxon>Actinomycetota</taxon>
        <taxon>Actinomycetes</taxon>
        <taxon>Jiangellales</taxon>
        <taxon>Jiangellaceae</taxon>
        <taxon>Phytoactinopolyspora</taxon>
    </lineage>
</organism>
<accession>A0A329QVF5</accession>
<evidence type="ECO:0000313" key="2">
    <source>
        <dbReference type="EMBL" id="RAW16404.1"/>
    </source>
</evidence>
<feature type="transmembrane region" description="Helical" evidence="1">
    <location>
        <begin position="166"/>
        <end position="185"/>
    </location>
</feature>
<keyword evidence="1" id="KW-0812">Transmembrane</keyword>
<evidence type="ECO:0008006" key="4">
    <source>
        <dbReference type="Google" id="ProtNLM"/>
    </source>
</evidence>
<name>A0A329QVF5_9ACTN</name>
<feature type="transmembrane region" description="Helical" evidence="1">
    <location>
        <begin position="379"/>
        <end position="400"/>
    </location>
</feature>
<comment type="caution">
    <text evidence="2">The sequence shown here is derived from an EMBL/GenBank/DDBJ whole genome shotgun (WGS) entry which is preliminary data.</text>
</comment>
<feature type="transmembrane region" description="Helical" evidence="1">
    <location>
        <begin position="58"/>
        <end position="79"/>
    </location>
</feature>
<feature type="transmembrane region" description="Helical" evidence="1">
    <location>
        <begin position="497"/>
        <end position="519"/>
    </location>
</feature>
<feature type="transmembrane region" description="Helical" evidence="1">
    <location>
        <begin position="91"/>
        <end position="113"/>
    </location>
</feature>
<evidence type="ECO:0000313" key="3">
    <source>
        <dbReference type="Proteomes" id="UP000250462"/>
    </source>
</evidence>
<proteinExistence type="predicted"/>
<dbReference type="Proteomes" id="UP000250462">
    <property type="component" value="Unassembled WGS sequence"/>
</dbReference>
<gene>
    <name evidence="2" type="ORF">DPM12_07185</name>
</gene>
<dbReference type="EMBL" id="QMIG01000004">
    <property type="protein sequence ID" value="RAW16404.1"/>
    <property type="molecule type" value="Genomic_DNA"/>
</dbReference>
<keyword evidence="1" id="KW-0472">Membrane</keyword>
<keyword evidence="3" id="KW-1185">Reference proteome</keyword>
<feature type="transmembrane region" description="Helical" evidence="1">
    <location>
        <begin position="462"/>
        <end position="485"/>
    </location>
</feature>
<feature type="transmembrane region" description="Helical" evidence="1">
    <location>
        <begin position="134"/>
        <end position="160"/>
    </location>
</feature>
<keyword evidence="1" id="KW-1133">Transmembrane helix</keyword>
<feature type="transmembrane region" description="Helical" evidence="1">
    <location>
        <begin position="354"/>
        <end position="373"/>
    </location>
</feature>
<dbReference type="AlphaFoldDB" id="A0A329QVF5"/>
<protein>
    <recommendedName>
        <fullName evidence="4">Transporter</fullName>
    </recommendedName>
</protein>
<sequence length="574" mass="60506">MATFLPAITLRSSARQGNEDHLTEPVDAASSWIQFVMLVVALKLQLLGNGFKVSNARLVAGLIGAAAGFGVTVTGVYLIAQLRTAQPSDTYLVLVIGGSLIVVGWLLLPVLIFGVDESIDPHKFALLPIPRNRLLVGMLAAGFAGLPAAATLVISVSTVIPWSRHALAALVAFLGAILLTMLCVVASRMITTALSEVLRSRRIRDLLSVSGLLVAGSLVLLQLGLPSMAQLATREFTEQLAGVLAWTPLAAAWAAPYDVVTGAPALGFARLAIVAATIAVLILLWGYALRRSLERGAAMPGNRIRSRPSHTTRMESSTNTLAPWWARRFLPSTVTGAVAARVLRLWWRDPRQRVSLLIIPIVLVALVAGPSIAGLHDDVLVLAAPGIGTLLGLMMLNHTAYDGTALWMHLAASLPGRTDRAGRALGTAVWAVPVVSIGAMFVCLLVDRPVLLPATVGSSVGTVFVGLAFASITSVVIAFPAAPAGANPFVSPSGGNVVVVLQQFLGGLVVGLLSLPIYLSLGFALWWQPDLGWLILAGAPAYGLVLLRLGNRIGGRYLDEHGPELLRRITPSRT</sequence>
<feature type="transmembrane region" description="Helical" evidence="1">
    <location>
        <begin position="268"/>
        <end position="289"/>
    </location>
</feature>
<feature type="transmembrane region" description="Helical" evidence="1">
    <location>
        <begin position="206"/>
        <end position="225"/>
    </location>
</feature>
<feature type="transmembrane region" description="Helical" evidence="1">
    <location>
        <begin position="421"/>
        <end position="442"/>
    </location>
</feature>
<dbReference type="OrthoDB" id="3261041at2"/>
<reference evidence="2 3" key="1">
    <citation type="submission" date="2018-06" db="EMBL/GenBank/DDBJ databases">
        <title>Phytoactinopolyspora halophila sp. nov., a novel halophilic actinomycete isolated from a saline soil in China.</title>
        <authorList>
            <person name="Tang S.-K."/>
        </authorList>
    </citation>
    <scope>NUCLEOTIDE SEQUENCE [LARGE SCALE GENOMIC DNA]</scope>
    <source>
        <strain evidence="2 3">YIM 96934</strain>
    </source>
</reference>
<dbReference type="RefSeq" id="WP_112257615.1">
    <property type="nucleotide sequence ID" value="NZ_QMIG01000004.1"/>
</dbReference>
<feature type="transmembrane region" description="Helical" evidence="1">
    <location>
        <begin position="531"/>
        <end position="549"/>
    </location>
</feature>